<dbReference type="OrthoDB" id="1845088at2759"/>
<reference evidence="1 2" key="1">
    <citation type="journal article" date="2017" name="Mol. Plant">
        <title>The Genome of Medicinal Plant Macleaya cordata Provides New Insights into Benzylisoquinoline Alkaloids Metabolism.</title>
        <authorList>
            <person name="Liu X."/>
            <person name="Liu Y."/>
            <person name="Huang P."/>
            <person name="Ma Y."/>
            <person name="Qing Z."/>
            <person name="Tang Q."/>
            <person name="Cao H."/>
            <person name="Cheng P."/>
            <person name="Zheng Y."/>
            <person name="Yuan Z."/>
            <person name="Zhou Y."/>
            <person name="Liu J."/>
            <person name="Tang Z."/>
            <person name="Zhuo Y."/>
            <person name="Zhang Y."/>
            <person name="Yu L."/>
            <person name="Huang J."/>
            <person name="Yang P."/>
            <person name="Peng Q."/>
            <person name="Zhang J."/>
            <person name="Jiang W."/>
            <person name="Zhang Z."/>
            <person name="Lin K."/>
            <person name="Ro D.K."/>
            <person name="Chen X."/>
            <person name="Xiong X."/>
            <person name="Shang Y."/>
            <person name="Huang S."/>
            <person name="Zeng J."/>
        </authorList>
    </citation>
    <scope>NUCLEOTIDE SEQUENCE [LARGE SCALE GENOMIC DNA]</scope>
    <source>
        <strain evidence="2">cv. BLH2017</strain>
        <tissue evidence="1">Root</tissue>
    </source>
</reference>
<evidence type="ECO:0008006" key="3">
    <source>
        <dbReference type="Google" id="ProtNLM"/>
    </source>
</evidence>
<dbReference type="PANTHER" id="PTHR47481:SF31">
    <property type="entry name" value="OS01G0873500 PROTEIN"/>
    <property type="match status" value="1"/>
</dbReference>
<sequence>MASSSSDLSTSIHSLTEMIKVVQYKLDRNNYLYWHFQMLPILQANCVFKYVDPIDPIQIPPTETLDPATNNLVPNPDYKEWRRVDSLILSCIYATVTEPILAQLIGLETAREAWNYLETSYFNENTARVPQLRQQLQTLRKGNLSMDEYLVKIKGITNVLGFVRQSVSDSDLILTILRGLGAEYQNFVTGIMARPTLPSYYELRALLIAVEMNVIHL</sequence>
<dbReference type="PANTHER" id="PTHR47481">
    <property type="match status" value="1"/>
</dbReference>
<accession>A0A200QHB0</accession>
<evidence type="ECO:0000313" key="2">
    <source>
        <dbReference type="Proteomes" id="UP000195402"/>
    </source>
</evidence>
<dbReference type="InParanoid" id="A0A200QHB0"/>
<gene>
    <name evidence="1" type="ORF">BVC80_1753g44</name>
</gene>
<proteinExistence type="predicted"/>
<dbReference type="Pfam" id="PF14223">
    <property type="entry name" value="Retrotran_gag_2"/>
    <property type="match status" value="1"/>
</dbReference>
<protein>
    <recommendedName>
        <fullName evidence="3">Retrotransposon Copia-like N-terminal domain-containing protein</fullName>
    </recommendedName>
</protein>
<dbReference type="OMA" id="AREAWNY"/>
<evidence type="ECO:0000313" key="1">
    <source>
        <dbReference type="EMBL" id="OVA09844.1"/>
    </source>
</evidence>
<dbReference type="AlphaFoldDB" id="A0A200QHB0"/>
<comment type="caution">
    <text evidence="1">The sequence shown here is derived from an EMBL/GenBank/DDBJ whole genome shotgun (WGS) entry which is preliminary data.</text>
</comment>
<dbReference type="Proteomes" id="UP000195402">
    <property type="component" value="Unassembled WGS sequence"/>
</dbReference>
<dbReference type="STRING" id="56857.A0A200QHB0"/>
<keyword evidence="2" id="KW-1185">Reference proteome</keyword>
<name>A0A200QHB0_MACCD</name>
<dbReference type="EMBL" id="MVGT01002045">
    <property type="protein sequence ID" value="OVA09844.1"/>
    <property type="molecule type" value="Genomic_DNA"/>
</dbReference>
<organism evidence="1 2">
    <name type="scientific">Macleaya cordata</name>
    <name type="common">Five-seeded plume-poppy</name>
    <name type="synonym">Bocconia cordata</name>
    <dbReference type="NCBI Taxonomy" id="56857"/>
    <lineage>
        <taxon>Eukaryota</taxon>
        <taxon>Viridiplantae</taxon>
        <taxon>Streptophyta</taxon>
        <taxon>Embryophyta</taxon>
        <taxon>Tracheophyta</taxon>
        <taxon>Spermatophyta</taxon>
        <taxon>Magnoliopsida</taxon>
        <taxon>Ranunculales</taxon>
        <taxon>Papaveraceae</taxon>
        <taxon>Papaveroideae</taxon>
        <taxon>Macleaya</taxon>
    </lineage>
</organism>